<reference evidence="4 5" key="1">
    <citation type="journal article" date="2011" name="ISME J.">
        <title>Community ecology of hot spring cyanobacterial mats: predominant populations and their functional potential.</title>
        <authorList>
            <person name="Klatt C.G."/>
            <person name="Wood J.M."/>
            <person name="Rusch D.B."/>
            <person name="Bateson M.M."/>
            <person name="Hamamura N."/>
            <person name="Heidelberg J.F."/>
            <person name="Grossman A.R."/>
            <person name="Bhaya D."/>
            <person name="Cohan F.M."/>
            <person name="Kuhl M."/>
            <person name="Bryant D.A."/>
            <person name="Ward D.M."/>
        </authorList>
    </citation>
    <scope>NUCLEOTIDE SEQUENCE [LARGE SCALE GENOMIC DNA]</scope>
    <source>
        <strain evidence="4">OS</strain>
    </source>
</reference>
<dbReference type="AlphaFoldDB" id="A0A395M1K8"/>
<accession>A0A395M1K8</accession>
<sequence length="129" mass="14787">MKSDKPSNARKIEHTLTRRDLIADVARRLQKSESEVSDIVDMTLDSLSKMIRSANPEIRIELRGLGVFEVKYMKPSAMVRDPRTGKVVAYSGRRRKVHFKPSKLIKRFFQKDLVPATPHDTHQKANSSN</sequence>
<name>A0A395M1K8_9BACT</name>
<dbReference type="Pfam" id="PF00216">
    <property type="entry name" value="Bac_DNA_binding"/>
    <property type="match status" value="1"/>
</dbReference>
<evidence type="ECO:0000256" key="1">
    <source>
        <dbReference type="ARBA" id="ARBA00010529"/>
    </source>
</evidence>
<dbReference type="InterPro" id="IPR010992">
    <property type="entry name" value="IHF-like_DNA-bd_dom_sf"/>
</dbReference>
<evidence type="ECO:0000313" key="4">
    <source>
        <dbReference type="EMBL" id="RFM23804.1"/>
    </source>
</evidence>
<dbReference type="EMBL" id="PHFL01000058">
    <property type="protein sequence ID" value="RFM23804.1"/>
    <property type="molecule type" value="Genomic_DNA"/>
</dbReference>
<comment type="caution">
    <text evidence="4">The sequence shown here is derived from an EMBL/GenBank/DDBJ whole genome shotgun (WGS) entry which is preliminary data.</text>
</comment>
<dbReference type="SMART" id="SM00411">
    <property type="entry name" value="BHL"/>
    <property type="match status" value="1"/>
</dbReference>
<dbReference type="GO" id="GO:0030527">
    <property type="term" value="F:structural constituent of chromatin"/>
    <property type="evidence" value="ECO:0007669"/>
    <property type="project" value="InterPro"/>
</dbReference>
<gene>
    <name evidence="4" type="ORF">D0433_09250</name>
</gene>
<evidence type="ECO:0000313" key="5">
    <source>
        <dbReference type="Proteomes" id="UP000266389"/>
    </source>
</evidence>
<evidence type="ECO:0000256" key="2">
    <source>
        <dbReference type="ARBA" id="ARBA00023125"/>
    </source>
</evidence>
<dbReference type="Proteomes" id="UP000266389">
    <property type="component" value="Unassembled WGS sequence"/>
</dbReference>
<dbReference type="Gene3D" id="4.10.520.10">
    <property type="entry name" value="IHF-like DNA-binding proteins"/>
    <property type="match status" value="1"/>
</dbReference>
<keyword evidence="2" id="KW-0238">DNA-binding</keyword>
<protein>
    <submittedName>
        <fullName evidence="4">Integration host factor subunit beta</fullName>
    </submittedName>
</protein>
<evidence type="ECO:0000256" key="3">
    <source>
        <dbReference type="RuleBase" id="RU003939"/>
    </source>
</evidence>
<dbReference type="InterPro" id="IPR000119">
    <property type="entry name" value="Hist_DNA-bd"/>
</dbReference>
<comment type="similarity">
    <text evidence="1 3">Belongs to the bacterial histone-like protein family.</text>
</comment>
<proteinExistence type="inferred from homology"/>
<organism evidence="4 5">
    <name type="scientific">Candidatus Thermochlorobacter aerophilus</name>
    <dbReference type="NCBI Taxonomy" id="1868324"/>
    <lineage>
        <taxon>Bacteria</taxon>
        <taxon>Pseudomonadati</taxon>
        <taxon>Chlorobiota</taxon>
        <taxon>Chlorobiia</taxon>
        <taxon>Chlorobiales</taxon>
        <taxon>Candidatus Thermochlorobacteriaceae</taxon>
        <taxon>Candidatus Thermochlorobacter</taxon>
    </lineage>
</organism>
<dbReference type="SUPFAM" id="SSF47729">
    <property type="entry name" value="IHF-like DNA-binding proteins"/>
    <property type="match status" value="1"/>
</dbReference>
<dbReference type="GO" id="GO:0003677">
    <property type="term" value="F:DNA binding"/>
    <property type="evidence" value="ECO:0007669"/>
    <property type="project" value="UniProtKB-KW"/>
</dbReference>